<dbReference type="RefSeq" id="WP_286218058.1">
    <property type="nucleotide sequence ID" value="NZ_AP027729.1"/>
</dbReference>
<sequence length="78" mass="8711">MRTTLHLPDDLYRDVKRTAAQEGRTVTSLVEDALREELRRRTAAPGRPYVVPTVDLGDPLVEIDMTSNAAMLDAMDGR</sequence>
<dbReference type="InterPro" id="IPR012869">
    <property type="entry name" value="RHH_5"/>
</dbReference>
<dbReference type="Pfam" id="PF07878">
    <property type="entry name" value="RHH_5"/>
    <property type="match status" value="1"/>
</dbReference>
<reference evidence="2" key="3">
    <citation type="submission" date="2023-02" db="EMBL/GenBank/DDBJ databases">
        <authorList>
            <person name="Sun Q."/>
            <person name="Mori K."/>
        </authorList>
    </citation>
    <scope>NUCLEOTIDE SEQUENCE</scope>
    <source>
        <strain evidence="2">NBRC 108565</strain>
    </source>
</reference>
<proteinExistence type="predicted"/>
<evidence type="ECO:0000313" key="3">
    <source>
        <dbReference type="EMBL" id="BDZ43980.1"/>
    </source>
</evidence>
<organism evidence="2 4">
    <name type="scientific">Paraoerskovia sediminicola</name>
    <dbReference type="NCBI Taxonomy" id="1138587"/>
    <lineage>
        <taxon>Bacteria</taxon>
        <taxon>Bacillati</taxon>
        <taxon>Actinomycetota</taxon>
        <taxon>Actinomycetes</taxon>
        <taxon>Micrococcales</taxon>
        <taxon>Cellulomonadaceae</taxon>
        <taxon>Paraoerskovia</taxon>
    </lineage>
</organism>
<reference evidence="4" key="2">
    <citation type="journal article" date="2019" name="Int. J. Syst. Evol. Microbiol.">
        <title>The Global Catalogue of Microorganisms (GCM) 10K type strain sequencing project: providing services to taxonomists for standard genome sequencing and annotation.</title>
        <authorList>
            <consortium name="The Broad Institute Genomics Platform"/>
            <consortium name="The Broad Institute Genome Sequencing Center for Infectious Disease"/>
            <person name="Wu L."/>
            <person name="Ma J."/>
        </authorList>
    </citation>
    <scope>NUCLEOTIDE SEQUENCE [LARGE SCALE GENOMIC DNA]</scope>
    <source>
        <strain evidence="4">NBRC 108565</strain>
    </source>
</reference>
<accession>A0ABM8FY94</accession>
<reference evidence="2" key="1">
    <citation type="journal article" date="2014" name="Int. J. Syst. Evol. Microbiol.">
        <title>Complete genome of a new Firmicutes species belonging to the dominant human colonic microbiota ('Ruminococcus bicirculans') reveals two chromosomes and a selective capacity to utilize plant glucans.</title>
        <authorList>
            <consortium name="NISC Comparative Sequencing Program"/>
            <person name="Wegmann U."/>
            <person name="Louis P."/>
            <person name="Goesmann A."/>
            <person name="Henrissat B."/>
            <person name="Duncan S.H."/>
            <person name="Flint H.J."/>
        </authorList>
    </citation>
    <scope>NUCLEOTIDE SEQUENCE</scope>
    <source>
        <strain evidence="2">NBRC 108565</strain>
    </source>
</reference>
<evidence type="ECO:0000313" key="4">
    <source>
        <dbReference type="Proteomes" id="UP001321475"/>
    </source>
</evidence>
<gene>
    <name evidence="2" type="ORF">GCM10025865_00100</name>
    <name evidence="3" type="ORF">GCM10025865_32790</name>
</gene>
<name>A0ABM8FY94_9CELL</name>
<keyword evidence="4" id="KW-1185">Reference proteome</keyword>
<dbReference type="Proteomes" id="UP001321475">
    <property type="component" value="Chromosome"/>
</dbReference>
<dbReference type="InterPro" id="IPR010985">
    <property type="entry name" value="Ribbon_hlx_hlx"/>
</dbReference>
<feature type="domain" description="CopG-like ribbon-helix-helix" evidence="1">
    <location>
        <begin position="2"/>
        <end position="31"/>
    </location>
</feature>
<dbReference type="NCBIfam" id="NF041551">
    <property type="entry name" value="YlcI_YnfO_N"/>
    <property type="match status" value="1"/>
</dbReference>
<dbReference type="SUPFAM" id="SSF47598">
    <property type="entry name" value="Ribbon-helix-helix"/>
    <property type="match status" value="1"/>
</dbReference>
<dbReference type="EMBL" id="AP027729">
    <property type="protein sequence ID" value="BDZ43980.1"/>
    <property type="molecule type" value="Genomic_DNA"/>
</dbReference>
<dbReference type="CDD" id="cd21631">
    <property type="entry name" value="RHH_CopG_NikR-like"/>
    <property type="match status" value="1"/>
</dbReference>
<evidence type="ECO:0000259" key="1">
    <source>
        <dbReference type="Pfam" id="PF07878"/>
    </source>
</evidence>
<protein>
    <recommendedName>
        <fullName evidence="1">CopG-like ribbon-helix-helix domain-containing protein</fullName>
    </recommendedName>
</protein>
<evidence type="ECO:0000313" key="2">
    <source>
        <dbReference type="EMBL" id="BDZ40711.1"/>
    </source>
</evidence>
<dbReference type="EMBL" id="AP027729">
    <property type="protein sequence ID" value="BDZ40711.1"/>
    <property type="molecule type" value="Genomic_DNA"/>
</dbReference>